<dbReference type="Pfam" id="PF02171">
    <property type="entry name" value="Piwi"/>
    <property type="match status" value="1"/>
</dbReference>
<dbReference type="InterPro" id="IPR045246">
    <property type="entry name" value="Piwi_ago-like"/>
</dbReference>
<dbReference type="InterPro" id="IPR003165">
    <property type="entry name" value="Piwi"/>
</dbReference>
<dbReference type="AlphaFoldDB" id="A0A343U6Z1"/>
<evidence type="ECO:0000259" key="2">
    <source>
        <dbReference type="PROSITE" id="PS50821"/>
    </source>
</evidence>
<dbReference type="PANTHER" id="PTHR22891">
    <property type="entry name" value="EUKARYOTIC TRANSLATION INITIATION FACTOR 2C"/>
    <property type="match status" value="1"/>
</dbReference>
<dbReference type="SMART" id="SM00950">
    <property type="entry name" value="Piwi"/>
    <property type="match status" value="1"/>
</dbReference>
<evidence type="ECO:0000313" key="4">
    <source>
        <dbReference type="EMBL" id="AUZ94234.1"/>
    </source>
</evidence>
<dbReference type="InterPro" id="IPR032474">
    <property type="entry name" value="Argonaute_N"/>
</dbReference>
<dbReference type="InterPro" id="IPR014811">
    <property type="entry name" value="ArgoL1"/>
</dbReference>
<dbReference type="CDD" id="cd02846">
    <property type="entry name" value="PAZ_argonaute_like"/>
    <property type="match status" value="1"/>
</dbReference>
<evidence type="ECO:0000256" key="1">
    <source>
        <dbReference type="RuleBase" id="RU361178"/>
    </source>
</evidence>
<dbReference type="InterPro" id="IPR036397">
    <property type="entry name" value="RNaseH_sf"/>
</dbReference>
<dbReference type="InterPro" id="IPR003100">
    <property type="entry name" value="PAZ_dom"/>
</dbReference>
<feature type="domain" description="Piwi" evidence="3">
    <location>
        <begin position="546"/>
        <end position="853"/>
    </location>
</feature>
<dbReference type="PROSITE" id="PS50822">
    <property type="entry name" value="PIWI"/>
    <property type="match status" value="1"/>
</dbReference>
<dbReference type="Gene3D" id="3.30.420.10">
    <property type="entry name" value="Ribonuclease H-like superfamily/Ribonuclease H"/>
    <property type="match status" value="1"/>
</dbReference>
<dbReference type="Pfam" id="PF16486">
    <property type="entry name" value="ArgoN"/>
    <property type="match status" value="1"/>
</dbReference>
<dbReference type="Pfam" id="PF08699">
    <property type="entry name" value="ArgoL1"/>
    <property type="match status" value="1"/>
</dbReference>
<dbReference type="Pfam" id="PF16488">
    <property type="entry name" value="ArgoL2"/>
    <property type="match status" value="1"/>
</dbReference>
<dbReference type="SMART" id="SM00949">
    <property type="entry name" value="PAZ"/>
    <property type="match status" value="1"/>
</dbReference>
<dbReference type="InterPro" id="IPR012337">
    <property type="entry name" value="RNaseH-like_sf"/>
</dbReference>
<name>A0A343U6Z1_RECDO</name>
<dbReference type="Gene3D" id="2.170.260.10">
    <property type="entry name" value="paz domain"/>
    <property type="match status" value="1"/>
</dbReference>
<dbReference type="EMBL" id="KY284071">
    <property type="protein sequence ID" value="AUZ94234.1"/>
    <property type="molecule type" value="mRNA"/>
</dbReference>
<protein>
    <submittedName>
        <fullName evidence="4">Argonaute-2</fullName>
    </submittedName>
</protein>
<dbReference type="GO" id="GO:0003723">
    <property type="term" value="F:RNA binding"/>
    <property type="evidence" value="ECO:0007669"/>
    <property type="project" value="InterPro"/>
</dbReference>
<dbReference type="SUPFAM" id="SSF53098">
    <property type="entry name" value="Ribonuclease H-like"/>
    <property type="match status" value="1"/>
</dbReference>
<accession>A0A343U6Z1</accession>
<dbReference type="SUPFAM" id="SSF101690">
    <property type="entry name" value="PAZ domain"/>
    <property type="match status" value="1"/>
</dbReference>
<dbReference type="Gene3D" id="3.40.50.2300">
    <property type="match status" value="1"/>
</dbReference>
<dbReference type="InterPro" id="IPR036085">
    <property type="entry name" value="PAZ_dom_sf"/>
</dbReference>
<dbReference type="PROSITE" id="PS50821">
    <property type="entry name" value="PAZ"/>
    <property type="match status" value="1"/>
</dbReference>
<evidence type="ECO:0000259" key="3">
    <source>
        <dbReference type="PROSITE" id="PS50822"/>
    </source>
</evidence>
<dbReference type="GO" id="GO:0034587">
    <property type="term" value="P:piRNA processing"/>
    <property type="evidence" value="ECO:0007669"/>
    <property type="project" value="UniProtKB-ARBA"/>
</dbReference>
<dbReference type="CDD" id="cd04657">
    <property type="entry name" value="Piwi_ago-like"/>
    <property type="match status" value="1"/>
</dbReference>
<feature type="domain" description="PAZ" evidence="2">
    <location>
        <begin position="257"/>
        <end position="378"/>
    </location>
</feature>
<proteinExistence type="evidence at transcript level"/>
<comment type="similarity">
    <text evidence="1">Belongs to the argonaute family.</text>
</comment>
<dbReference type="SMART" id="SM01163">
    <property type="entry name" value="DUF1785"/>
    <property type="match status" value="1"/>
</dbReference>
<dbReference type="Pfam" id="PF02170">
    <property type="entry name" value="PAZ"/>
    <property type="match status" value="1"/>
</dbReference>
<organism evidence="4">
    <name type="scientific">Recilia dorsalis</name>
    <name type="common">Zigzag leafhopper</name>
    <name type="synonym">Maiestas dorsalis</name>
    <dbReference type="NCBI Taxonomy" id="1582033"/>
    <lineage>
        <taxon>Eukaryota</taxon>
        <taxon>Metazoa</taxon>
        <taxon>Ecdysozoa</taxon>
        <taxon>Arthropoda</taxon>
        <taxon>Hexapoda</taxon>
        <taxon>Insecta</taxon>
        <taxon>Pterygota</taxon>
        <taxon>Neoptera</taxon>
        <taxon>Paraneoptera</taxon>
        <taxon>Hemiptera</taxon>
        <taxon>Auchenorrhyncha</taxon>
        <taxon>Membracoidea</taxon>
        <taxon>Cicadellidae</taxon>
        <taxon>Deltocephalinae</taxon>
        <taxon>Deltocephalini</taxon>
        <taxon>Recilia</taxon>
    </lineage>
</organism>
<dbReference type="InterPro" id="IPR032472">
    <property type="entry name" value="ArgoL2"/>
</dbReference>
<sequence>METASQSSDAVSEATAELERIKLNDLPAELSGEDKKKFSVIPSRINKGPTVGTRGRRIEIEVNHVQLTFDPKKTLAIHYDCLFKPDKLSRKVLRKIMNIMRERHYPRRSPAFDGKKNLYSCGEIPLFKRPQLEDIVELPPEEGETKPLKVEVTIKEVDGESRIDLTQITKYMQRQTTEYPQKPVQVMEIVLRNAPASAGFTQVGRSFFTAPKHPITLGNGLELYHGFFQSVVLGWKTFLNVDVAHKGFPEARNVAEVMCEFKKTRYNEPKPHPSQLKFNSTELESFKKFIKNVRVAYNIPGIPTSRRKYTVIGVKRPANEQTFLFQRGENDRGTNITVERYFQQEKKYKLQFPNLPLLHVGDPKRNVCLPPELCQVVLGQIVMKKLDPDQTREMIKQAATPPDNRQQKIMNALANANFMGDDTVRDFGVTVGQQFTRVPARILSTPTIDYGANQRSEPANGEWRVQTFKQAARLDNWAIVSGSSKCQIQEIRMTVGRLRDVSRDVGMTIAEPSFTDILVHDWRMSEEDLEREMLQAFRRYKSSNVQIIVVLIGDKSYSLVKRLAEIEVGVLTQCILEKTMKRMDASTGKNLLLKINAKLNGVNHTVIRSVKDRLKGPDRVMELLKGTMLMGADVTHPSPDQKEIPSVAAVTASHDPLQFQYNMMWQLQPPKQEIIGELHKIVIKQLRYYKAKNGGRAPERIIFYRDGVSEGMFLQVLQVEMSCIKWACRQELGVDLPVTFLVVQKRHHTRFFPTSKDHMDRKGNVPPGTVVDTDITHPTQADFYMVSHASLQGTSRPTKYHKLWDDCQINEDDLEELTFFLCHMFSRCTRSVSYPAPTYYAHLGAARGRVYLEGARVNIAQLAREMESRTVQANIVNGAPMFFT</sequence>
<reference evidence="4" key="1">
    <citation type="submission" date="2016-11" db="EMBL/GenBank/DDBJ databases">
        <title>Identification and characterization of the core components of the RNAi response in leafhoppers.</title>
        <authorList>
            <person name="Lan H."/>
        </authorList>
    </citation>
    <scope>NUCLEOTIDE SEQUENCE</scope>
</reference>